<evidence type="ECO:0000313" key="2">
    <source>
        <dbReference type="EMBL" id="MRW92015.1"/>
    </source>
</evidence>
<reference evidence="2 3" key="1">
    <citation type="submission" date="2019-11" db="EMBL/GenBank/DDBJ databases">
        <title>Novel species isolated from a subtropical stream in China.</title>
        <authorList>
            <person name="Lu H."/>
        </authorList>
    </citation>
    <scope>NUCLEOTIDE SEQUENCE [LARGE SCALE GENOMIC DNA]</scope>
    <source>
        <strain evidence="2 3">FT80W</strain>
    </source>
</reference>
<keyword evidence="1" id="KW-1133">Transmembrane helix</keyword>
<protein>
    <submittedName>
        <fullName evidence="2">Uncharacterized protein</fullName>
    </submittedName>
</protein>
<dbReference type="EMBL" id="WKJK01000009">
    <property type="protein sequence ID" value="MRW92015.1"/>
    <property type="molecule type" value="Genomic_DNA"/>
</dbReference>
<keyword evidence="3" id="KW-1185">Reference proteome</keyword>
<keyword evidence="1" id="KW-0472">Membrane</keyword>
<accession>A0A6I2L0Z7</accession>
<gene>
    <name evidence="2" type="ORF">GJ699_18640</name>
</gene>
<keyword evidence="1" id="KW-0812">Transmembrane</keyword>
<dbReference type="RefSeq" id="WP_154378986.1">
    <property type="nucleotide sequence ID" value="NZ_WKJK01000009.1"/>
</dbReference>
<sequence length="170" mass="18591">MDAPYRMLYLKRFKLWIVIALATIAVVGSYFSFKAYERDWYRQKIPPEILTGDAVLIDGESGFREGCGVAIFKLADETKSKIAAHGMIALDSESSHGQSAWTQTPYIITGDGLTLEDRWMAGTGCARMDVELSKTLSDALVKPGAFVKKLHESAVIVIPTAGIVALVYVG</sequence>
<organism evidence="2 3">
    <name type="scientific">Duganella guangzhouensis</name>
    <dbReference type="NCBI Taxonomy" id="2666084"/>
    <lineage>
        <taxon>Bacteria</taxon>
        <taxon>Pseudomonadati</taxon>
        <taxon>Pseudomonadota</taxon>
        <taxon>Betaproteobacteria</taxon>
        <taxon>Burkholderiales</taxon>
        <taxon>Oxalobacteraceae</taxon>
        <taxon>Telluria group</taxon>
        <taxon>Duganella</taxon>
    </lineage>
</organism>
<evidence type="ECO:0000256" key="1">
    <source>
        <dbReference type="SAM" id="Phobius"/>
    </source>
</evidence>
<feature type="transmembrane region" description="Helical" evidence="1">
    <location>
        <begin position="15"/>
        <end position="33"/>
    </location>
</feature>
<comment type="caution">
    <text evidence="2">The sequence shown here is derived from an EMBL/GenBank/DDBJ whole genome shotgun (WGS) entry which is preliminary data.</text>
</comment>
<proteinExistence type="predicted"/>
<name>A0A6I2L0Z7_9BURK</name>
<evidence type="ECO:0000313" key="3">
    <source>
        <dbReference type="Proteomes" id="UP000433309"/>
    </source>
</evidence>
<dbReference type="AlphaFoldDB" id="A0A6I2L0Z7"/>
<dbReference type="Proteomes" id="UP000433309">
    <property type="component" value="Unassembled WGS sequence"/>
</dbReference>